<dbReference type="PANTHER" id="PTHR31302">
    <property type="entry name" value="TRANSMEMBRANE PROTEIN WITH METALLOPHOSPHOESTERASE DOMAIN-RELATED"/>
    <property type="match status" value="1"/>
</dbReference>
<gene>
    <name evidence="4" type="ORF">H9868_01250</name>
</gene>
<reference evidence="4" key="2">
    <citation type="submission" date="2021-04" db="EMBL/GenBank/DDBJ databases">
        <authorList>
            <person name="Gilroy R."/>
        </authorList>
    </citation>
    <scope>NUCLEOTIDE SEQUENCE</scope>
    <source>
        <strain evidence="4">ChiGjej6B6-1540</strain>
    </source>
</reference>
<proteinExistence type="predicted"/>
<dbReference type="InterPro" id="IPR029052">
    <property type="entry name" value="Metallo-depent_PP-like"/>
</dbReference>
<dbReference type="GO" id="GO:0016020">
    <property type="term" value="C:membrane"/>
    <property type="evidence" value="ECO:0007669"/>
    <property type="project" value="GOC"/>
</dbReference>
<dbReference type="AlphaFoldDB" id="A0A9D1RT85"/>
<dbReference type="InterPro" id="IPR004843">
    <property type="entry name" value="Calcineurin-like_PHP"/>
</dbReference>
<keyword evidence="1" id="KW-0479">Metal-binding</keyword>
<keyword evidence="2" id="KW-0378">Hydrolase</keyword>
<dbReference type="Proteomes" id="UP000824192">
    <property type="component" value="Unassembled WGS sequence"/>
</dbReference>
<dbReference type="GO" id="GO:0008758">
    <property type="term" value="F:UDP-2,3-diacylglucosamine hydrolase activity"/>
    <property type="evidence" value="ECO:0007669"/>
    <property type="project" value="TreeGrafter"/>
</dbReference>
<name>A0A9D1RT85_9FIRM</name>
<dbReference type="SUPFAM" id="SSF56300">
    <property type="entry name" value="Metallo-dependent phosphatases"/>
    <property type="match status" value="1"/>
</dbReference>
<feature type="domain" description="Calcineurin-like phosphoesterase" evidence="3">
    <location>
        <begin position="48"/>
        <end position="226"/>
    </location>
</feature>
<organism evidence="4 5">
    <name type="scientific">Candidatus Flavonifractor merdipullorum</name>
    <dbReference type="NCBI Taxonomy" id="2838590"/>
    <lineage>
        <taxon>Bacteria</taxon>
        <taxon>Bacillati</taxon>
        <taxon>Bacillota</taxon>
        <taxon>Clostridia</taxon>
        <taxon>Eubacteriales</taxon>
        <taxon>Oscillospiraceae</taxon>
        <taxon>Flavonifractor</taxon>
    </lineage>
</organism>
<evidence type="ECO:0000259" key="3">
    <source>
        <dbReference type="Pfam" id="PF00149"/>
    </source>
</evidence>
<dbReference type="InterPro" id="IPR051158">
    <property type="entry name" value="Metallophosphoesterase_sf"/>
</dbReference>
<evidence type="ECO:0000256" key="1">
    <source>
        <dbReference type="ARBA" id="ARBA00022723"/>
    </source>
</evidence>
<dbReference type="GO" id="GO:0046872">
    <property type="term" value="F:metal ion binding"/>
    <property type="evidence" value="ECO:0007669"/>
    <property type="project" value="UniProtKB-KW"/>
</dbReference>
<accession>A0A9D1RT85</accession>
<protein>
    <submittedName>
        <fullName evidence="4">Metallophosphoesterase</fullName>
    </submittedName>
</protein>
<sequence>MKKKVLCILFLAVLLVLGWCGWELWRSCHDPVVNRFTVPMEKIHTPVRLAVLSDLHDMEYGTDNRQIVALVAQETPDLILLDGDMLNAYSPDSDRVCALLEKLGAIAPVYYAWGNHELEYLKTNGSDLERELEAAGAVLLEKDYVELTVGGTALRLGGLYDYAFATDKYGNFDAGRMDRETYGFLSDFQATDACKIMLSHRPDSFIFGGASAVWDIDLVVSGHNHGGQVVLPFLGGLYGGDQGFFPTYIHGIYKKDKIT</sequence>
<reference evidence="4" key="1">
    <citation type="journal article" date="2021" name="PeerJ">
        <title>Extensive microbial diversity within the chicken gut microbiome revealed by metagenomics and culture.</title>
        <authorList>
            <person name="Gilroy R."/>
            <person name="Ravi A."/>
            <person name="Getino M."/>
            <person name="Pursley I."/>
            <person name="Horton D.L."/>
            <person name="Alikhan N.F."/>
            <person name="Baker D."/>
            <person name="Gharbi K."/>
            <person name="Hall N."/>
            <person name="Watson M."/>
            <person name="Adriaenssens E.M."/>
            <person name="Foster-Nyarko E."/>
            <person name="Jarju S."/>
            <person name="Secka A."/>
            <person name="Antonio M."/>
            <person name="Oren A."/>
            <person name="Chaudhuri R.R."/>
            <person name="La Ragione R."/>
            <person name="Hildebrand F."/>
            <person name="Pallen M.J."/>
        </authorList>
    </citation>
    <scope>NUCLEOTIDE SEQUENCE</scope>
    <source>
        <strain evidence="4">ChiGjej6B6-1540</strain>
    </source>
</reference>
<dbReference type="GO" id="GO:0009245">
    <property type="term" value="P:lipid A biosynthetic process"/>
    <property type="evidence" value="ECO:0007669"/>
    <property type="project" value="TreeGrafter"/>
</dbReference>
<evidence type="ECO:0000256" key="2">
    <source>
        <dbReference type="ARBA" id="ARBA00022801"/>
    </source>
</evidence>
<dbReference type="EMBL" id="DXGA01000024">
    <property type="protein sequence ID" value="HIW93145.1"/>
    <property type="molecule type" value="Genomic_DNA"/>
</dbReference>
<dbReference type="Pfam" id="PF00149">
    <property type="entry name" value="Metallophos"/>
    <property type="match status" value="1"/>
</dbReference>
<comment type="caution">
    <text evidence="4">The sequence shown here is derived from an EMBL/GenBank/DDBJ whole genome shotgun (WGS) entry which is preliminary data.</text>
</comment>
<dbReference type="PANTHER" id="PTHR31302:SF31">
    <property type="entry name" value="PHOSPHODIESTERASE YAEI"/>
    <property type="match status" value="1"/>
</dbReference>
<feature type="non-terminal residue" evidence="4">
    <location>
        <position position="259"/>
    </location>
</feature>
<evidence type="ECO:0000313" key="4">
    <source>
        <dbReference type="EMBL" id="HIW93145.1"/>
    </source>
</evidence>
<evidence type="ECO:0000313" key="5">
    <source>
        <dbReference type="Proteomes" id="UP000824192"/>
    </source>
</evidence>
<dbReference type="Gene3D" id="3.60.21.10">
    <property type="match status" value="1"/>
</dbReference>